<dbReference type="Proteomes" id="UP001205560">
    <property type="component" value="Unassembled WGS sequence"/>
</dbReference>
<keyword evidence="4" id="KW-1185">Reference proteome</keyword>
<dbReference type="EMBL" id="JANUGX010000029">
    <property type="protein sequence ID" value="MCS0591610.1"/>
    <property type="molecule type" value="Genomic_DNA"/>
</dbReference>
<dbReference type="Gene3D" id="3.40.630.30">
    <property type="match status" value="1"/>
</dbReference>
<dbReference type="SUPFAM" id="SSF55729">
    <property type="entry name" value="Acyl-CoA N-acyltransferases (Nat)"/>
    <property type="match status" value="1"/>
</dbReference>
<dbReference type="InterPro" id="IPR038740">
    <property type="entry name" value="BioF2-like_GNAT_dom"/>
</dbReference>
<evidence type="ECO:0000313" key="4">
    <source>
        <dbReference type="Proteomes" id="UP001205560"/>
    </source>
</evidence>
<reference evidence="3 4" key="1">
    <citation type="submission" date="2022-08" db="EMBL/GenBank/DDBJ databases">
        <title>Reclassification of Massilia species as members of the genera Telluria, Duganella, Pseudoduganella, Mokoshia gen. nov. and Zemynaea gen. nov. using orthogonal and non-orthogonal genome-based approaches.</title>
        <authorList>
            <person name="Bowman J.P."/>
        </authorList>
    </citation>
    <scope>NUCLEOTIDE SEQUENCE [LARGE SCALE GENOMIC DNA]</scope>
    <source>
        <strain evidence="3 4">LMG 28164</strain>
    </source>
</reference>
<protein>
    <submittedName>
        <fullName evidence="3">GNAT family N-acetyltransferase</fullName>
    </submittedName>
</protein>
<feature type="region of interest" description="Disordered" evidence="1">
    <location>
        <begin position="1"/>
        <end position="26"/>
    </location>
</feature>
<organism evidence="3 4">
    <name type="scientific">Massilia norwichensis</name>
    <dbReference type="NCBI Taxonomy" id="1442366"/>
    <lineage>
        <taxon>Bacteria</taxon>
        <taxon>Pseudomonadati</taxon>
        <taxon>Pseudomonadota</taxon>
        <taxon>Betaproteobacteria</taxon>
        <taxon>Burkholderiales</taxon>
        <taxon>Oxalobacteraceae</taxon>
        <taxon>Telluria group</taxon>
        <taxon>Massilia</taxon>
    </lineage>
</organism>
<feature type="domain" description="BioF2-like acetyltransferase" evidence="2">
    <location>
        <begin position="164"/>
        <end position="305"/>
    </location>
</feature>
<dbReference type="InterPro" id="IPR016181">
    <property type="entry name" value="Acyl_CoA_acyltransferase"/>
</dbReference>
<evidence type="ECO:0000256" key="1">
    <source>
        <dbReference type="SAM" id="MobiDB-lite"/>
    </source>
</evidence>
<gene>
    <name evidence="3" type="ORF">NX782_20675</name>
</gene>
<sequence length="383" mass="43681">MSNASVPIEAKRSPAPQPSDQPAPEGEVVISCDDTVPPSLEAELEQLYHHINSSLCHHAVARRARNAYAYVARRGAEPLAIFLFQREDRSVEVFNEMMQLPPEEIERFASYIFKRFPSVARVSFSKIGKEIGALSLPWQQYGQAEDIVVRLPETLDAYFSGLGAKTRRNIRYQMKAIATDFPGFSFQTYENDAIAAHHVAALIELKRANMNEKRIKFGIKPEEASWLTELAKTNGLLVLALLDGKVCGGSLSFRLGDHYFALLNGYDARFAKYSLGMLCCYLAMTEKIQRGAREAHLLWGRNQYKFKLLGVARDVANLDVYRSRLLYCRYFKRVGRNALDNLVQRQKWKLLENEQRRGFLPALLSQIVKIMRRIKRSNFRPAS</sequence>
<name>A0ABT2ABX4_9BURK</name>
<dbReference type="RefSeq" id="WP_258847378.1">
    <property type="nucleotide sequence ID" value="NZ_JANUGX010000029.1"/>
</dbReference>
<comment type="caution">
    <text evidence="3">The sequence shown here is derived from an EMBL/GenBank/DDBJ whole genome shotgun (WGS) entry which is preliminary data.</text>
</comment>
<dbReference type="Pfam" id="PF13480">
    <property type="entry name" value="Acetyltransf_6"/>
    <property type="match status" value="1"/>
</dbReference>
<evidence type="ECO:0000259" key="2">
    <source>
        <dbReference type="Pfam" id="PF13480"/>
    </source>
</evidence>
<accession>A0ABT2ABX4</accession>
<proteinExistence type="predicted"/>
<evidence type="ECO:0000313" key="3">
    <source>
        <dbReference type="EMBL" id="MCS0591610.1"/>
    </source>
</evidence>